<proteinExistence type="predicted"/>
<name>A0ACA9TJ67_BIOOC</name>
<sequence>MIHQTSSSRPSTSPEYRISQSLRYQTHGLQGFKASGPALSSSASTASGSSTTGLKATAVSTTSPTATLSTTSALSRSAASFKIAAVSATSPTATLPTTSALSRSAASFKIAAVSTTSPTATLSTTSALSRSAAGLNIAFFETIVEITLPELLLRVPWIDRQSKTSSLHDSKLAVGVVYVQSEPLAGETAPDESGKSEMLNDNHFDLMRGN</sequence>
<evidence type="ECO:0000313" key="2">
    <source>
        <dbReference type="Proteomes" id="UP000836387"/>
    </source>
</evidence>
<reference evidence="1" key="1">
    <citation type="submission" date="2020-04" db="EMBL/GenBank/DDBJ databases">
        <authorList>
            <person name="Broberg M."/>
        </authorList>
    </citation>
    <scope>NUCLEOTIDE SEQUENCE</scope>
</reference>
<gene>
    <name evidence="1" type="ORF">CRV2_00002310</name>
</gene>
<evidence type="ECO:0000313" key="1">
    <source>
        <dbReference type="EMBL" id="CAG9940888.1"/>
    </source>
</evidence>
<dbReference type="EMBL" id="CADEHS020000005">
    <property type="protein sequence ID" value="CAG9940888.1"/>
    <property type="molecule type" value="Genomic_DNA"/>
</dbReference>
<dbReference type="Proteomes" id="UP000836387">
    <property type="component" value="Unassembled WGS sequence"/>
</dbReference>
<organism evidence="1 2">
    <name type="scientific">Clonostachys rosea f. rosea IK726</name>
    <dbReference type="NCBI Taxonomy" id="1349383"/>
    <lineage>
        <taxon>Eukaryota</taxon>
        <taxon>Fungi</taxon>
        <taxon>Dikarya</taxon>
        <taxon>Ascomycota</taxon>
        <taxon>Pezizomycotina</taxon>
        <taxon>Sordariomycetes</taxon>
        <taxon>Hypocreomycetidae</taxon>
        <taxon>Hypocreales</taxon>
        <taxon>Bionectriaceae</taxon>
        <taxon>Clonostachys</taxon>
    </lineage>
</organism>
<comment type="caution">
    <text evidence="1">The sequence shown here is derived from an EMBL/GenBank/DDBJ whole genome shotgun (WGS) entry which is preliminary data.</text>
</comment>
<keyword evidence="2" id="KW-1185">Reference proteome</keyword>
<reference evidence="1" key="2">
    <citation type="submission" date="2021-10" db="EMBL/GenBank/DDBJ databases">
        <authorList>
            <person name="Piombo E."/>
        </authorList>
    </citation>
    <scope>NUCLEOTIDE SEQUENCE</scope>
</reference>
<protein>
    <submittedName>
        <fullName evidence="1">Uncharacterized protein</fullName>
    </submittedName>
</protein>
<accession>A0ACA9TJ67</accession>